<dbReference type="PANTHER" id="PTHR30204">
    <property type="entry name" value="REDOX-CYCLING DRUG-SENSING TRANSCRIPTIONAL ACTIVATOR SOXR"/>
    <property type="match status" value="1"/>
</dbReference>
<dbReference type="InterPro" id="IPR047057">
    <property type="entry name" value="MerR_fam"/>
</dbReference>
<dbReference type="PRINTS" id="PR00040">
    <property type="entry name" value="HTHMERR"/>
</dbReference>
<dbReference type="SUPFAM" id="SSF46955">
    <property type="entry name" value="Putative DNA-binding domain"/>
    <property type="match status" value="1"/>
</dbReference>
<dbReference type="CDD" id="cd00592">
    <property type="entry name" value="HTH_MerR-like"/>
    <property type="match status" value="1"/>
</dbReference>
<accession>A0ABX5SRD5</accession>
<name>A0ABX5SRD5_9MICO</name>
<dbReference type="SMART" id="SM00422">
    <property type="entry name" value="HTH_MERR"/>
    <property type="match status" value="1"/>
</dbReference>
<organism evidence="3 4">
    <name type="scientific">Microbacterium wangchenii</name>
    <dbReference type="NCBI Taxonomy" id="2541726"/>
    <lineage>
        <taxon>Bacteria</taxon>
        <taxon>Bacillati</taxon>
        <taxon>Actinomycetota</taxon>
        <taxon>Actinomycetes</taxon>
        <taxon>Micrococcales</taxon>
        <taxon>Microbacteriaceae</taxon>
        <taxon>Microbacterium</taxon>
    </lineage>
</organism>
<dbReference type="PANTHER" id="PTHR30204:SF93">
    <property type="entry name" value="HTH MERR-TYPE DOMAIN-CONTAINING PROTEIN"/>
    <property type="match status" value="1"/>
</dbReference>
<dbReference type="InterPro" id="IPR000551">
    <property type="entry name" value="MerR-type_HTH_dom"/>
</dbReference>
<keyword evidence="4" id="KW-1185">Reference proteome</keyword>
<evidence type="ECO:0000313" key="3">
    <source>
        <dbReference type="EMBL" id="QBR88696.1"/>
    </source>
</evidence>
<evidence type="ECO:0000256" key="1">
    <source>
        <dbReference type="ARBA" id="ARBA00023125"/>
    </source>
</evidence>
<dbReference type="EMBL" id="CP038266">
    <property type="protein sequence ID" value="QBR88696.1"/>
    <property type="molecule type" value="Genomic_DNA"/>
</dbReference>
<protein>
    <submittedName>
        <fullName evidence="3">MerR family transcriptional regulator</fullName>
    </submittedName>
</protein>
<dbReference type="InterPro" id="IPR009061">
    <property type="entry name" value="DNA-bd_dom_put_sf"/>
</dbReference>
<dbReference type="Pfam" id="PF13411">
    <property type="entry name" value="MerR_1"/>
    <property type="match status" value="1"/>
</dbReference>
<feature type="domain" description="HTH merR-type" evidence="2">
    <location>
        <begin position="1"/>
        <end position="70"/>
    </location>
</feature>
<sequence length="267" mass="29945">MLSIGQLAAYAGVTVRTVRHYHQVGLLPEPRRDHSGYRVYDADAVVRLIRIRTLAEAGVPLARTHQLLDAGEEEFEAAIDDIDRTMRAEIRRLQRSRRRLRQLAAGDQLTLPQSVVGYLARLRGLGIDERYIEAERDSWILITAQDGGYPVDAVIAQKHIGLDHPDVVALYRLVSDAFDWPVDDPRIEDIAERVDRVSREASETGDMIGPTHLEATFVDFLDGAATRASPLAERLDTILKRRGWDGWTHLGHAAVPANHVEDIRSDP</sequence>
<dbReference type="Proteomes" id="UP000295748">
    <property type="component" value="Chromosome"/>
</dbReference>
<evidence type="ECO:0000259" key="2">
    <source>
        <dbReference type="PROSITE" id="PS50937"/>
    </source>
</evidence>
<evidence type="ECO:0000313" key="4">
    <source>
        <dbReference type="Proteomes" id="UP000295748"/>
    </source>
</evidence>
<dbReference type="PROSITE" id="PS50937">
    <property type="entry name" value="HTH_MERR_2"/>
    <property type="match status" value="1"/>
</dbReference>
<reference evidence="3 4" key="1">
    <citation type="submission" date="2019-03" db="EMBL/GenBank/DDBJ databases">
        <authorList>
            <person name="Dong K."/>
        </authorList>
    </citation>
    <scope>NUCLEOTIDE SEQUENCE [LARGE SCALE GENOMIC DNA]</scope>
    <source>
        <strain evidence="4">dk512</strain>
    </source>
</reference>
<dbReference type="Gene3D" id="1.10.1660.10">
    <property type="match status" value="1"/>
</dbReference>
<keyword evidence="1" id="KW-0238">DNA-binding</keyword>
<gene>
    <name evidence="3" type="ORF">E4K62_08330</name>
</gene>
<dbReference type="RefSeq" id="WP_135066093.1">
    <property type="nucleotide sequence ID" value="NZ_CP038266.1"/>
</dbReference>
<proteinExistence type="predicted"/>